<keyword evidence="4" id="KW-1185">Reference proteome</keyword>
<evidence type="ECO:0000256" key="1">
    <source>
        <dbReference type="SAM" id="MobiDB-lite"/>
    </source>
</evidence>
<protein>
    <recommendedName>
        <fullName evidence="2">DUF7905 domain-containing protein</fullName>
    </recommendedName>
</protein>
<feature type="domain" description="DUF7905" evidence="2">
    <location>
        <begin position="356"/>
        <end position="653"/>
    </location>
</feature>
<dbReference type="Pfam" id="PF25482">
    <property type="entry name" value="DUF7905"/>
    <property type="match status" value="1"/>
</dbReference>
<comment type="caution">
    <text evidence="3">The sequence shown here is derived from an EMBL/GenBank/DDBJ whole genome shotgun (WGS) entry which is preliminary data.</text>
</comment>
<dbReference type="EMBL" id="LVKK01000016">
    <property type="protein sequence ID" value="OAG42504.1"/>
    <property type="molecule type" value="Genomic_DNA"/>
</dbReference>
<dbReference type="RefSeq" id="XP_022514456.1">
    <property type="nucleotide sequence ID" value="XM_022653354.1"/>
</dbReference>
<accession>A0A177FDZ8</accession>
<dbReference type="OrthoDB" id="4739136at2759"/>
<sequence>MSDHEGDGLDLDRWEEASLPGDSVFSYAPSDVFNHGMATKNGNFHPPTGPSYSSALRREPPDRSQKEPFVDSFYPPRQAPLVTQHRRDVIPPWQAPTVPASKSSAQLQFESGQAPNGDYQLASTWKHHRVMAWSGNRATHPLQVLREIMAKTGSFIKHPNDEEDRLFIWGEPHQVADTKAAVARWERDVLESPAEPRPIAWAKYNALDGRAENRADRQDRQKALDQILREAQIDFPVEAALLWPKDMDLEQFETGNAEVLDQLRSKFGCRIAFPLTEPPHILIGAQSKKDAHAIMTRMANLIKENISARDYLRTLNLVHLPDHEVCRDEVALQDIDPKSGTYLPTLHGTPPADEEKWDQKRRQAHTHNRKEIKKAIDSSIKGLRLSQRHVRMRVAFGELGFVRFQKPTGGAERYGFGEFYDMVTKGRIKLTLNGIPVRQAQAADLPDVLESMGVFSERTEYYGAFFDFQGTSPNTILRLETIFYPSGTDETESREKRWIELGDTVSRLQVSLIDFERPDYQITLDAFPLRNDKTTKVHMSSFQANVTMERPIDGIKSLPRRRAKYPPGQRKLQRVAELITLRWRFKNTDGIFELRRKDVYDELLGRENPGPVETRWHALYYYPHWDNLMGEFASVKPGEDVRWVKSVATFIPEGGDQYGPALPKGFKNFMGEVEEIQDYLAVAIRRLENGKGKEKATELN</sequence>
<proteinExistence type="predicted"/>
<feature type="compositionally biased region" description="Basic and acidic residues" evidence="1">
    <location>
        <begin position="56"/>
        <end position="69"/>
    </location>
</feature>
<feature type="region of interest" description="Disordered" evidence="1">
    <location>
        <begin position="35"/>
        <end position="74"/>
    </location>
</feature>
<dbReference type="Proteomes" id="UP000077002">
    <property type="component" value="Unassembled WGS sequence"/>
</dbReference>
<dbReference type="InterPro" id="IPR057227">
    <property type="entry name" value="DUF7905"/>
</dbReference>
<reference evidence="3 4" key="1">
    <citation type="submission" date="2016-03" db="EMBL/GenBank/DDBJ databases">
        <title>Draft genome sequence of the Fonsecaea monophora CBS 269.37.</title>
        <authorList>
            <person name="Bombassaro A."/>
            <person name="Vinicius W.A."/>
            <person name="De Hoog S."/>
            <person name="Sun J."/>
            <person name="Souza E.M."/>
            <person name="Raittz R.T."/>
            <person name="Costa F."/>
            <person name="Leao A.C."/>
            <person name="Tadra-Sfeir M.Z."/>
            <person name="Baura V."/>
            <person name="Balsanelli E."/>
            <person name="Pedrosa F.O."/>
            <person name="Moreno L.F."/>
            <person name="Steffens M.B."/>
            <person name="Xi L."/>
            <person name="Bocca A.L."/>
            <person name="Felipe M.S."/>
            <person name="Teixeira M."/>
            <person name="Telles Filho F.Q."/>
            <person name="Azevedo C.M."/>
            <person name="Gomes R."/>
            <person name="Vicente V.A."/>
        </authorList>
    </citation>
    <scope>NUCLEOTIDE SEQUENCE [LARGE SCALE GENOMIC DNA]</scope>
    <source>
        <strain evidence="3 4">CBS 269.37</strain>
    </source>
</reference>
<evidence type="ECO:0000259" key="2">
    <source>
        <dbReference type="Pfam" id="PF25482"/>
    </source>
</evidence>
<evidence type="ECO:0000313" key="4">
    <source>
        <dbReference type="Proteomes" id="UP000077002"/>
    </source>
</evidence>
<name>A0A177FDZ8_9EURO</name>
<dbReference type="GeneID" id="34598551"/>
<dbReference type="AlphaFoldDB" id="A0A177FDZ8"/>
<evidence type="ECO:0000313" key="3">
    <source>
        <dbReference type="EMBL" id="OAG42504.1"/>
    </source>
</evidence>
<organism evidence="3 4">
    <name type="scientific">Fonsecaea monophora</name>
    <dbReference type="NCBI Taxonomy" id="254056"/>
    <lineage>
        <taxon>Eukaryota</taxon>
        <taxon>Fungi</taxon>
        <taxon>Dikarya</taxon>
        <taxon>Ascomycota</taxon>
        <taxon>Pezizomycotina</taxon>
        <taxon>Eurotiomycetes</taxon>
        <taxon>Chaetothyriomycetidae</taxon>
        <taxon>Chaetothyriales</taxon>
        <taxon>Herpotrichiellaceae</taxon>
        <taxon>Fonsecaea</taxon>
    </lineage>
</organism>
<gene>
    <name evidence="3" type="ORF">AYO21_03380</name>
</gene>